<evidence type="ECO:0000313" key="2">
    <source>
        <dbReference type="EMBL" id="TCK02939.1"/>
    </source>
</evidence>
<evidence type="ECO:0000256" key="1">
    <source>
        <dbReference type="SAM" id="Phobius"/>
    </source>
</evidence>
<gene>
    <name evidence="2" type="ORF">CLV83_3992</name>
</gene>
<feature type="transmembrane region" description="Helical" evidence="1">
    <location>
        <begin position="9"/>
        <end position="30"/>
    </location>
</feature>
<keyword evidence="1" id="KW-1133">Transmembrane helix</keyword>
<evidence type="ECO:0000313" key="3">
    <source>
        <dbReference type="Proteomes" id="UP000294546"/>
    </source>
</evidence>
<dbReference type="RefSeq" id="WP_132296765.1">
    <property type="nucleotide sequence ID" value="NZ_SMFU01000013.1"/>
</dbReference>
<keyword evidence="3" id="KW-1185">Reference proteome</keyword>
<feature type="transmembrane region" description="Helical" evidence="1">
    <location>
        <begin position="42"/>
        <end position="64"/>
    </location>
</feature>
<keyword evidence="1" id="KW-0472">Membrane</keyword>
<protein>
    <submittedName>
        <fullName evidence="2">Uncharacterized protein</fullName>
    </submittedName>
</protein>
<sequence>MTVEIKEAIIAGIIGGVIAGGLSMLANHFLVPFPQTSMDNTVGHGITGLVSGLLSGFIGVMVALKKAGNLRQS</sequence>
<organism evidence="2 3">
    <name type="scientific">Marinobacterium mangrovicola</name>
    <dbReference type="NCBI Taxonomy" id="1476959"/>
    <lineage>
        <taxon>Bacteria</taxon>
        <taxon>Pseudomonadati</taxon>
        <taxon>Pseudomonadota</taxon>
        <taxon>Gammaproteobacteria</taxon>
        <taxon>Oceanospirillales</taxon>
        <taxon>Oceanospirillaceae</taxon>
        <taxon>Marinobacterium</taxon>
    </lineage>
</organism>
<reference evidence="2 3" key="1">
    <citation type="submission" date="2019-03" db="EMBL/GenBank/DDBJ databases">
        <title>Genomic Encyclopedia of Archaeal and Bacterial Type Strains, Phase II (KMG-II): from individual species to whole genera.</title>
        <authorList>
            <person name="Goeker M."/>
        </authorList>
    </citation>
    <scope>NUCLEOTIDE SEQUENCE [LARGE SCALE GENOMIC DNA]</scope>
    <source>
        <strain evidence="2 3">DSM 27697</strain>
    </source>
</reference>
<dbReference type="Proteomes" id="UP000294546">
    <property type="component" value="Unassembled WGS sequence"/>
</dbReference>
<name>A0A4R1GBB2_9GAMM</name>
<comment type="caution">
    <text evidence="2">The sequence shown here is derived from an EMBL/GenBank/DDBJ whole genome shotgun (WGS) entry which is preliminary data.</text>
</comment>
<dbReference type="OrthoDB" id="4307392at2"/>
<keyword evidence="1" id="KW-0812">Transmembrane</keyword>
<accession>A0A4R1GBB2</accession>
<dbReference type="EMBL" id="SMFU01000013">
    <property type="protein sequence ID" value="TCK02939.1"/>
    <property type="molecule type" value="Genomic_DNA"/>
</dbReference>
<proteinExistence type="predicted"/>
<dbReference type="AlphaFoldDB" id="A0A4R1GBB2"/>